<dbReference type="HOGENOM" id="CLU_135230_0_0_1"/>
<dbReference type="EMBL" id="CH479181">
    <property type="protein sequence ID" value="EDW31964.1"/>
    <property type="molecule type" value="Genomic_DNA"/>
</dbReference>
<organism evidence="2">
    <name type="scientific">Drosophila persimilis</name>
    <name type="common">Fruit fly</name>
    <dbReference type="NCBI Taxonomy" id="7234"/>
    <lineage>
        <taxon>Eukaryota</taxon>
        <taxon>Metazoa</taxon>
        <taxon>Ecdysozoa</taxon>
        <taxon>Arthropoda</taxon>
        <taxon>Hexapoda</taxon>
        <taxon>Insecta</taxon>
        <taxon>Pterygota</taxon>
        <taxon>Neoptera</taxon>
        <taxon>Endopterygota</taxon>
        <taxon>Diptera</taxon>
        <taxon>Brachycera</taxon>
        <taxon>Muscomorpha</taxon>
        <taxon>Ephydroidea</taxon>
        <taxon>Drosophilidae</taxon>
        <taxon>Drosophila</taxon>
        <taxon>Sophophora</taxon>
    </lineage>
</organism>
<dbReference type="KEGG" id="dpe:6590225"/>
<proteinExistence type="predicted"/>
<dbReference type="AlphaFoldDB" id="B4GAL2"/>
<dbReference type="eggNOG" id="ENOG502T9AW">
    <property type="taxonomic scope" value="Eukaryota"/>
</dbReference>
<accession>B4GAL2</accession>
<dbReference type="Proteomes" id="UP000008744">
    <property type="component" value="Unassembled WGS sequence"/>
</dbReference>
<reference evidence="1 2" key="1">
    <citation type="journal article" date="2007" name="Nature">
        <title>Evolution of genes and genomes on the Drosophila phylogeny.</title>
        <authorList>
            <consortium name="Drosophila 12 Genomes Consortium"/>
            <person name="Clark A.G."/>
            <person name="Eisen M.B."/>
            <person name="Smith D.R."/>
            <person name="Bergman C.M."/>
            <person name="Oliver B."/>
            <person name="Markow T.A."/>
            <person name="Kaufman T.C."/>
            <person name="Kellis M."/>
            <person name="Gelbart W."/>
            <person name="Iyer V.N."/>
            <person name="Pollard D.A."/>
            <person name="Sackton T.B."/>
            <person name="Larracuente A.M."/>
            <person name="Singh N.D."/>
            <person name="Abad J.P."/>
            <person name="Abt D.N."/>
            <person name="Adryan B."/>
            <person name="Aguade M."/>
            <person name="Akashi H."/>
            <person name="Anderson W.W."/>
            <person name="Aquadro C.F."/>
            <person name="Ardell D.H."/>
            <person name="Arguello R."/>
            <person name="Artieri C.G."/>
            <person name="Barbash D.A."/>
            <person name="Barker D."/>
            <person name="Barsanti P."/>
            <person name="Batterham P."/>
            <person name="Batzoglou S."/>
            <person name="Begun D."/>
            <person name="Bhutkar A."/>
            <person name="Blanco E."/>
            <person name="Bosak S.A."/>
            <person name="Bradley R.K."/>
            <person name="Brand A.D."/>
            <person name="Brent M.R."/>
            <person name="Brooks A.N."/>
            <person name="Brown R.H."/>
            <person name="Butlin R.K."/>
            <person name="Caggese C."/>
            <person name="Calvi B.R."/>
            <person name="Bernardo de Carvalho A."/>
            <person name="Caspi A."/>
            <person name="Castrezana S."/>
            <person name="Celniker S.E."/>
            <person name="Chang J.L."/>
            <person name="Chapple C."/>
            <person name="Chatterji S."/>
            <person name="Chinwalla A."/>
            <person name="Civetta A."/>
            <person name="Clifton S.W."/>
            <person name="Comeron J.M."/>
            <person name="Costello J.C."/>
            <person name="Coyne J.A."/>
            <person name="Daub J."/>
            <person name="David R.G."/>
            <person name="Delcher A.L."/>
            <person name="Delehaunty K."/>
            <person name="Do C.B."/>
            <person name="Ebling H."/>
            <person name="Edwards K."/>
            <person name="Eickbush T."/>
            <person name="Evans J.D."/>
            <person name="Filipski A."/>
            <person name="Findeiss S."/>
            <person name="Freyhult E."/>
            <person name="Fulton L."/>
            <person name="Fulton R."/>
            <person name="Garcia A.C."/>
            <person name="Gardiner A."/>
            <person name="Garfield D.A."/>
            <person name="Garvin B.E."/>
            <person name="Gibson G."/>
            <person name="Gilbert D."/>
            <person name="Gnerre S."/>
            <person name="Godfrey J."/>
            <person name="Good R."/>
            <person name="Gotea V."/>
            <person name="Gravely B."/>
            <person name="Greenberg A.J."/>
            <person name="Griffiths-Jones S."/>
            <person name="Gross S."/>
            <person name="Guigo R."/>
            <person name="Gustafson E.A."/>
            <person name="Haerty W."/>
            <person name="Hahn M.W."/>
            <person name="Halligan D.L."/>
            <person name="Halpern A.L."/>
            <person name="Halter G.M."/>
            <person name="Han M.V."/>
            <person name="Heger A."/>
            <person name="Hillier L."/>
            <person name="Hinrichs A.S."/>
            <person name="Holmes I."/>
            <person name="Hoskins R.A."/>
            <person name="Hubisz M.J."/>
            <person name="Hultmark D."/>
            <person name="Huntley M.A."/>
            <person name="Jaffe D.B."/>
            <person name="Jagadeeshan S."/>
            <person name="Jeck W.R."/>
            <person name="Johnson J."/>
            <person name="Jones C.D."/>
            <person name="Jordan W.C."/>
            <person name="Karpen G.H."/>
            <person name="Kataoka E."/>
            <person name="Keightley P.D."/>
            <person name="Kheradpour P."/>
            <person name="Kirkness E.F."/>
            <person name="Koerich L.B."/>
            <person name="Kristiansen K."/>
            <person name="Kudrna D."/>
            <person name="Kulathinal R.J."/>
            <person name="Kumar S."/>
            <person name="Kwok R."/>
            <person name="Lander E."/>
            <person name="Langley C.H."/>
            <person name="Lapoint R."/>
            <person name="Lazzaro B.P."/>
            <person name="Lee S.J."/>
            <person name="Levesque L."/>
            <person name="Li R."/>
            <person name="Lin C.F."/>
            <person name="Lin M.F."/>
            <person name="Lindblad-Toh K."/>
            <person name="Llopart A."/>
            <person name="Long M."/>
            <person name="Low L."/>
            <person name="Lozovsky E."/>
            <person name="Lu J."/>
            <person name="Luo M."/>
            <person name="Machado C.A."/>
            <person name="Makalowski W."/>
            <person name="Marzo M."/>
            <person name="Matsuda M."/>
            <person name="Matzkin L."/>
            <person name="McAllister B."/>
            <person name="McBride C.S."/>
            <person name="McKernan B."/>
            <person name="McKernan K."/>
            <person name="Mendez-Lago M."/>
            <person name="Minx P."/>
            <person name="Mollenhauer M.U."/>
            <person name="Montooth K."/>
            <person name="Mount S.M."/>
            <person name="Mu X."/>
            <person name="Myers E."/>
            <person name="Negre B."/>
            <person name="Newfeld S."/>
            <person name="Nielsen R."/>
            <person name="Noor M.A."/>
            <person name="O'Grady P."/>
            <person name="Pachter L."/>
            <person name="Papaceit M."/>
            <person name="Parisi M.J."/>
            <person name="Parisi M."/>
            <person name="Parts L."/>
            <person name="Pedersen J.S."/>
            <person name="Pesole G."/>
            <person name="Phillippy A.M."/>
            <person name="Ponting C.P."/>
            <person name="Pop M."/>
            <person name="Porcelli D."/>
            <person name="Powell J.R."/>
            <person name="Prohaska S."/>
            <person name="Pruitt K."/>
            <person name="Puig M."/>
            <person name="Quesneville H."/>
            <person name="Ram K.R."/>
            <person name="Rand D."/>
            <person name="Rasmussen M.D."/>
            <person name="Reed L.K."/>
            <person name="Reenan R."/>
            <person name="Reily A."/>
            <person name="Remington K.A."/>
            <person name="Rieger T.T."/>
            <person name="Ritchie M.G."/>
            <person name="Robin C."/>
            <person name="Rogers Y.H."/>
            <person name="Rohde C."/>
            <person name="Rozas J."/>
            <person name="Rubenfield M.J."/>
            <person name="Ruiz A."/>
            <person name="Russo S."/>
            <person name="Salzberg S.L."/>
            <person name="Sanchez-Gracia A."/>
            <person name="Saranga D.J."/>
            <person name="Sato H."/>
            <person name="Schaeffer S.W."/>
            <person name="Schatz M.C."/>
            <person name="Schlenke T."/>
            <person name="Schwartz R."/>
            <person name="Segarra C."/>
            <person name="Singh R.S."/>
            <person name="Sirot L."/>
            <person name="Sirota M."/>
            <person name="Sisneros N.B."/>
            <person name="Smith C.D."/>
            <person name="Smith T.F."/>
            <person name="Spieth J."/>
            <person name="Stage D.E."/>
            <person name="Stark A."/>
            <person name="Stephan W."/>
            <person name="Strausberg R.L."/>
            <person name="Strempel S."/>
            <person name="Sturgill D."/>
            <person name="Sutton G."/>
            <person name="Sutton G.G."/>
            <person name="Tao W."/>
            <person name="Teichmann S."/>
            <person name="Tobari Y.N."/>
            <person name="Tomimura Y."/>
            <person name="Tsolas J.M."/>
            <person name="Valente V.L."/>
            <person name="Venter E."/>
            <person name="Venter J.C."/>
            <person name="Vicario S."/>
            <person name="Vieira F.G."/>
            <person name="Vilella A.J."/>
            <person name="Villasante A."/>
            <person name="Walenz B."/>
            <person name="Wang J."/>
            <person name="Wasserman M."/>
            <person name="Watts T."/>
            <person name="Wilson D."/>
            <person name="Wilson R.K."/>
            <person name="Wing R.A."/>
            <person name="Wolfner M.F."/>
            <person name="Wong A."/>
            <person name="Wong G.K."/>
            <person name="Wu C.I."/>
            <person name="Wu G."/>
            <person name="Yamamoto D."/>
            <person name="Yang H.P."/>
            <person name="Yang S.P."/>
            <person name="Yorke J.A."/>
            <person name="Yoshida K."/>
            <person name="Zdobnov E."/>
            <person name="Zhang P."/>
            <person name="Zhang Y."/>
            <person name="Zimin A.V."/>
            <person name="Baldwin J."/>
            <person name="Abdouelleil A."/>
            <person name="Abdulkadir J."/>
            <person name="Abebe A."/>
            <person name="Abera B."/>
            <person name="Abreu J."/>
            <person name="Acer S.C."/>
            <person name="Aftuck L."/>
            <person name="Alexander A."/>
            <person name="An P."/>
            <person name="Anderson E."/>
            <person name="Anderson S."/>
            <person name="Arachi H."/>
            <person name="Azer M."/>
            <person name="Bachantsang P."/>
            <person name="Barry A."/>
            <person name="Bayul T."/>
            <person name="Berlin A."/>
            <person name="Bessette D."/>
            <person name="Bloom T."/>
            <person name="Blye J."/>
            <person name="Boguslavskiy L."/>
            <person name="Bonnet C."/>
            <person name="Boukhgalter B."/>
            <person name="Bourzgui I."/>
            <person name="Brown A."/>
            <person name="Cahill P."/>
            <person name="Channer S."/>
            <person name="Cheshatsang Y."/>
            <person name="Chuda L."/>
            <person name="Citroen M."/>
            <person name="Collymore A."/>
            <person name="Cooke P."/>
            <person name="Costello M."/>
            <person name="D'Aco K."/>
            <person name="Daza R."/>
            <person name="De Haan G."/>
            <person name="DeGray S."/>
            <person name="DeMaso C."/>
            <person name="Dhargay N."/>
            <person name="Dooley K."/>
            <person name="Dooley E."/>
            <person name="Doricent M."/>
            <person name="Dorje P."/>
            <person name="Dorjee K."/>
            <person name="Dupes A."/>
            <person name="Elong R."/>
            <person name="Falk J."/>
            <person name="Farina A."/>
            <person name="Faro S."/>
            <person name="Ferguson D."/>
            <person name="Fisher S."/>
            <person name="Foley C.D."/>
            <person name="Franke A."/>
            <person name="Friedrich D."/>
            <person name="Gadbois L."/>
            <person name="Gearin G."/>
            <person name="Gearin C.R."/>
            <person name="Giannoukos G."/>
            <person name="Goode T."/>
            <person name="Graham J."/>
            <person name="Grandbois E."/>
            <person name="Grewal S."/>
            <person name="Gyaltsen K."/>
            <person name="Hafez N."/>
            <person name="Hagos B."/>
            <person name="Hall J."/>
            <person name="Henson C."/>
            <person name="Hollinger A."/>
            <person name="Honan T."/>
            <person name="Huard M.D."/>
            <person name="Hughes L."/>
            <person name="Hurhula B."/>
            <person name="Husby M.E."/>
            <person name="Kamat A."/>
            <person name="Kanga B."/>
            <person name="Kashin S."/>
            <person name="Khazanovich D."/>
            <person name="Kisner P."/>
            <person name="Lance K."/>
            <person name="Lara M."/>
            <person name="Lee W."/>
            <person name="Lennon N."/>
            <person name="Letendre F."/>
            <person name="LeVine R."/>
            <person name="Lipovsky A."/>
            <person name="Liu X."/>
            <person name="Liu J."/>
            <person name="Liu S."/>
            <person name="Lokyitsang T."/>
            <person name="Lokyitsang Y."/>
            <person name="Lubonja R."/>
            <person name="Lui A."/>
            <person name="MacDonald P."/>
            <person name="Magnisalis V."/>
            <person name="Maru K."/>
            <person name="Matthews C."/>
            <person name="McCusker W."/>
            <person name="McDonough S."/>
            <person name="Mehta T."/>
            <person name="Meldrim J."/>
            <person name="Meneus L."/>
            <person name="Mihai O."/>
            <person name="Mihalev A."/>
            <person name="Mihova T."/>
            <person name="Mittelman R."/>
            <person name="Mlenga V."/>
            <person name="Montmayeur A."/>
            <person name="Mulrain L."/>
            <person name="Navidi A."/>
            <person name="Naylor J."/>
            <person name="Negash T."/>
            <person name="Nguyen T."/>
            <person name="Nguyen N."/>
            <person name="Nicol R."/>
            <person name="Norbu C."/>
            <person name="Norbu N."/>
            <person name="Novod N."/>
            <person name="O'Neill B."/>
            <person name="Osman S."/>
            <person name="Markiewicz E."/>
            <person name="Oyono O.L."/>
            <person name="Patti C."/>
            <person name="Phunkhang P."/>
            <person name="Pierre F."/>
            <person name="Priest M."/>
            <person name="Raghuraman S."/>
            <person name="Rege F."/>
            <person name="Reyes R."/>
            <person name="Rise C."/>
            <person name="Rogov P."/>
            <person name="Ross K."/>
            <person name="Ryan E."/>
            <person name="Settipalli S."/>
            <person name="Shea T."/>
            <person name="Sherpa N."/>
            <person name="Shi L."/>
            <person name="Shih D."/>
            <person name="Sparrow T."/>
            <person name="Spaulding J."/>
            <person name="Stalker J."/>
            <person name="Stange-Thomann N."/>
            <person name="Stavropoulos S."/>
            <person name="Stone C."/>
            <person name="Strader C."/>
            <person name="Tesfaye S."/>
            <person name="Thomson T."/>
            <person name="Thoulutsang Y."/>
            <person name="Thoulutsang D."/>
            <person name="Topham K."/>
            <person name="Topping I."/>
            <person name="Tsamla T."/>
            <person name="Vassiliev H."/>
            <person name="Vo A."/>
            <person name="Wangchuk T."/>
            <person name="Wangdi T."/>
            <person name="Weiand M."/>
            <person name="Wilkinson J."/>
            <person name="Wilson A."/>
            <person name="Yadav S."/>
            <person name="Young G."/>
            <person name="Yu Q."/>
            <person name="Zembek L."/>
            <person name="Zhong D."/>
            <person name="Zimmer A."/>
            <person name="Zwirko Z."/>
            <person name="Jaffe D.B."/>
            <person name="Alvarez P."/>
            <person name="Brockman W."/>
            <person name="Butler J."/>
            <person name="Chin C."/>
            <person name="Gnerre S."/>
            <person name="Grabherr M."/>
            <person name="Kleber M."/>
            <person name="Mauceli E."/>
            <person name="MacCallum I."/>
        </authorList>
    </citation>
    <scope>NUCLEOTIDE SEQUENCE [LARGE SCALE GENOMIC DNA]</scope>
    <source>
        <strain evidence="2">MSH-3 / Tucson 14011-0111.49</strain>
    </source>
</reference>
<name>B4GAL2_DROPE</name>
<evidence type="ECO:0000313" key="2">
    <source>
        <dbReference type="Proteomes" id="UP000008744"/>
    </source>
</evidence>
<dbReference type="OMA" id="EKPTWRD"/>
<gene>
    <name evidence="1" type="primary">Dper\GL11402</name>
    <name evidence="1" type="ORF">Dper_GL11402</name>
</gene>
<keyword evidence="2" id="KW-1185">Reference proteome</keyword>
<sequence>MGLFCAAPIMTRDQSKFDVLQSNTRHLIVAMNQLTLVFCLLLWSEVDGAFRDFVVEPEIDSEDSELENNFQDREGALDENLLVSFQSVERDGIVDTQLLLKALMQHAQRLGLSLDELASMSYGEEEDEEAANQLESMSRNQDMMGCNSRDQEMFEYADRPTWRDVIFN</sequence>
<dbReference type="PhylomeDB" id="B4GAL2"/>
<dbReference type="OrthoDB" id="7861561at2759"/>
<evidence type="ECO:0000313" key="1">
    <source>
        <dbReference type="EMBL" id="EDW31964.1"/>
    </source>
</evidence>
<protein>
    <submittedName>
        <fullName evidence="1">GL11402</fullName>
    </submittedName>
</protein>